<feature type="compositionally biased region" description="Basic and acidic residues" evidence="1">
    <location>
        <begin position="20"/>
        <end position="32"/>
    </location>
</feature>
<evidence type="ECO:0000313" key="3">
    <source>
        <dbReference type="Proteomes" id="UP000007517"/>
    </source>
</evidence>
<proteinExistence type="predicted"/>
<evidence type="ECO:0000256" key="1">
    <source>
        <dbReference type="SAM" id="MobiDB-lite"/>
    </source>
</evidence>
<sequence>MESPTRSGVEGPDRRRRRAERAVADQDSRRAASGDLRPPGADSRHTRTKPRALKPRALVPPDRRRSLQQRDGLRLPLRYGPRRVLSHPVAPTVEEAVRLRHRFHWLPSHGRVDVRCRPFGPARCRLGWIFDQRRE</sequence>
<reference evidence="3" key="2">
    <citation type="submission" date="2012-02" db="EMBL/GenBank/DDBJ databases">
        <title>Complete genome sequence of Blastococcus saxobsidens strain DD2.</title>
        <authorList>
            <person name="Genoscope."/>
        </authorList>
    </citation>
    <scope>NUCLEOTIDE SEQUENCE [LARGE SCALE GENOMIC DNA]</scope>
    <source>
        <strain evidence="3">DD2</strain>
    </source>
</reference>
<evidence type="ECO:0000313" key="2">
    <source>
        <dbReference type="EMBL" id="CCG01392.1"/>
    </source>
</evidence>
<dbReference type="Proteomes" id="UP000007517">
    <property type="component" value="Chromosome"/>
</dbReference>
<dbReference type="AlphaFoldDB" id="H6RN39"/>
<dbReference type="STRING" id="1146883.BLASA_0424"/>
<dbReference type="HOGENOM" id="CLU_1881713_0_0_11"/>
<reference evidence="2 3" key="1">
    <citation type="journal article" date="2012" name="J. Bacteriol.">
        <title>Genome Sequence of Blastococcus saxobsidens DD2, a Stone-Inhabiting Bacterium.</title>
        <authorList>
            <person name="Chouaia B."/>
            <person name="Crotti E."/>
            <person name="Brusetti L."/>
            <person name="Daffonchio D."/>
            <person name="Essoussi I."/>
            <person name="Nouioui I."/>
            <person name="Sbissi I."/>
            <person name="Ghodhbane-Gtari F."/>
            <person name="Gtari M."/>
            <person name="Vacherie B."/>
            <person name="Barbe V."/>
            <person name="Medigue C."/>
            <person name="Gury J."/>
            <person name="Pujic P."/>
            <person name="Normand P."/>
        </authorList>
    </citation>
    <scope>NUCLEOTIDE SEQUENCE [LARGE SCALE GENOMIC DNA]</scope>
    <source>
        <strain evidence="2 3">DD2</strain>
    </source>
</reference>
<feature type="region of interest" description="Disordered" evidence="1">
    <location>
        <begin position="1"/>
        <end position="74"/>
    </location>
</feature>
<organism evidence="2 3">
    <name type="scientific">Blastococcus saxobsidens (strain DD2)</name>
    <dbReference type="NCBI Taxonomy" id="1146883"/>
    <lineage>
        <taxon>Bacteria</taxon>
        <taxon>Bacillati</taxon>
        <taxon>Actinomycetota</taxon>
        <taxon>Actinomycetes</taxon>
        <taxon>Geodermatophilales</taxon>
        <taxon>Geodermatophilaceae</taxon>
        <taxon>Blastococcus</taxon>
    </lineage>
</organism>
<name>H6RN39_BLASD</name>
<dbReference type="EMBL" id="FO117623">
    <property type="protein sequence ID" value="CCG01392.1"/>
    <property type="molecule type" value="Genomic_DNA"/>
</dbReference>
<protein>
    <submittedName>
        <fullName evidence="2">Uncharacterized protein</fullName>
    </submittedName>
</protein>
<gene>
    <name evidence="2" type="ordered locus">BLASA_0424</name>
</gene>
<accession>H6RN39</accession>
<keyword evidence="3" id="KW-1185">Reference proteome</keyword>
<dbReference type="KEGG" id="bsd:BLASA_0424"/>